<dbReference type="EMBL" id="AP023361">
    <property type="protein sequence ID" value="BCJ90670.1"/>
    <property type="molecule type" value="Genomic_DNA"/>
</dbReference>
<keyword evidence="3" id="KW-1185">Reference proteome</keyword>
<evidence type="ECO:0008006" key="4">
    <source>
        <dbReference type="Google" id="ProtNLM"/>
    </source>
</evidence>
<dbReference type="AlphaFoldDB" id="A0A6S6QUP3"/>
<dbReference type="KEGG" id="tso:IZ6_14050"/>
<accession>A0A6S6QUP3</accession>
<organism evidence="2 3">
    <name type="scientific">Terrihabitans soli</name>
    <dbReference type="NCBI Taxonomy" id="708113"/>
    <lineage>
        <taxon>Bacteria</taxon>
        <taxon>Pseudomonadati</taxon>
        <taxon>Pseudomonadota</taxon>
        <taxon>Alphaproteobacteria</taxon>
        <taxon>Hyphomicrobiales</taxon>
        <taxon>Terrihabitans</taxon>
    </lineage>
</organism>
<evidence type="ECO:0000256" key="1">
    <source>
        <dbReference type="SAM" id="Phobius"/>
    </source>
</evidence>
<evidence type="ECO:0000313" key="2">
    <source>
        <dbReference type="EMBL" id="BCJ90670.1"/>
    </source>
</evidence>
<dbReference type="Pfam" id="PF11003">
    <property type="entry name" value="DUF2842"/>
    <property type="match status" value="1"/>
</dbReference>
<dbReference type="RefSeq" id="WP_222877289.1">
    <property type="nucleotide sequence ID" value="NZ_AP023361.1"/>
</dbReference>
<protein>
    <recommendedName>
        <fullName evidence="4">DUF2842 domain-containing protein</fullName>
    </recommendedName>
</protein>
<feature type="transmembrane region" description="Helical" evidence="1">
    <location>
        <begin position="42"/>
        <end position="60"/>
    </location>
</feature>
<keyword evidence="1" id="KW-1133">Transmembrane helix</keyword>
<evidence type="ECO:0000313" key="3">
    <source>
        <dbReference type="Proteomes" id="UP000515317"/>
    </source>
</evidence>
<name>A0A6S6QUP3_9HYPH</name>
<proteinExistence type="predicted"/>
<feature type="transmembrane region" description="Helical" evidence="1">
    <location>
        <begin position="12"/>
        <end position="30"/>
    </location>
</feature>
<gene>
    <name evidence="2" type="ORF">IZ6_14050</name>
</gene>
<dbReference type="InterPro" id="IPR021265">
    <property type="entry name" value="DUF2842"/>
</dbReference>
<keyword evidence="1" id="KW-0472">Membrane</keyword>
<sequence length="67" mass="7664">MKIRTRKLIGTALMIVLVMGWAFLFMSLAQTRLGEGGKLWQFFYYVIAGLGWTIPAAVLIKWMSRPD</sequence>
<reference evidence="2 3" key="1">
    <citation type="submission" date="2020-08" db="EMBL/GenBank/DDBJ databases">
        <title>Genome sequence of Rhizobiales bacterium strain IZ6.</title>
        <authorList>
            <person name="Nakai R."/>
            <person name="Naganuma T."/>
        </authorList>
    </citation>
    <scope>NUCLEOTIDE SEQUENCE [LARGE SCALE GENOMIC DNA]</scope>
    <source>
        <strain evidence="2 3">IZ6</strain>
    </source>
</reference>
<dbReference type="Proteomes" id="UP000515317">
    <property type="component" value="Chromosome"/>
</dbReference>
<keyword evidence="1" id="KW-0812">Transmembrane</keyword>